<evidence type="ECO:0000313" key="2">
    <source>
        <dbReference type="Proteomes" id="UP000186019"/>
    </source>
</evidence>
<reference evidence="2" key="1">
    <citation type="submission" date="2017-01" db="EMBL/GenBank/DDBJ databases">
        <authorList>
            <person name="Varghese N."/>
            <person name="Submissions S."/>
        </authorList>
    </citation>
    <scope>NUCLEOTIDE SEQUENCE [LARGE SCALE GENOMIC DNA]</scope>
    <source>
        <strain evidence="2">DSM 29590</strain>
    </source>
</reference>
<dbReference type="Proteomes" id="UP000186019">
    <property type="component" value="Unassembled WGS sequence"/>
</dbReference>
<gene>
    <name evidence="1" type="ORF">SAMN05421666_0027</name>
</gene>
<keyword evidence="2" id="KW-1185">Reference proteome</keyword>
<dbReference type="AlphaFoldDB" id="A0A1N7E7V2"/>
<proteinExistence type="predicted"/>
<dbReference type="EMBL" id="FTNV01000001">
    <property type="protein sequence ID" value="SIR84088.1"/>
    <property type="molecule type" value="Genomic_DNA"/>
</dbReference>
<evidence type="ECO:0000313" key="1">
    <source>
        <dbReference type="EMBL" id="SIR84088.1"/>
    </source>
</evidence>
<name>A0A1N7E7V2_9RHOB</name>
<accession>A0A1N7E7V2</accession>
<sequence>MTGYLREEGNIRNSVAAEFVAAGFYVLCTQPLWRVP</sequence>
<organism evidence="1 2">
    <name type="scientific">Roseovarius nanhaiticus</name>
    <dbReference type="NCBI Taxonomy" id="573024"/>
    <lineage>
        <taxon>Bacteria</taxon>
        <taxon>Pseudomonadati</taxon>
        <taxon>Pseudomonadota</taxon>
        <taxon>Alphaproteobacteria</taxon>
        <taxon>Rhodobacterales</taxon>
        <taxon>Roseobacteraceae</taxon>
        <taxon>Roseovarius</taxon>
    </lineage>
</organism>
<protein>
    <submittedName>
        <fullName evidence="1">Uncharacterized protein</fullName>
    </submittedName>
</protein>